<keyword evidence="2" id="KW-1185">Reference proteome</keyword>
<proteinExistence type="predicted"/>
<dbReference type="Proteomes" id="UP000559626">
    <property type="component" value="Unassembled WGS sequence"/>
</dbReference>
<dbReference type="RefSeq" id="WP_169533855.1">
    <property type="nucleotide sequence ID" value="NZ_JABBGH010000006.1"/>
</dbReference>
<reference evidence="1 2" key="1">
    <citation type="submission" date="2020-04" db="EMBL/GenBank/DDBJ databases">
        <title>Hymenobacter polaris sp. nov., isolated from Arctic soil.</title>
        <authorList>
            <person name="Dahal R.H."/>
        </authorList>
    </citation>
    <scope>NUCLEOTIDE SEQUENCE [LARGE SCALE GENOMIC DNA]</scope>
    <source>
        <strain evidence="1 2">RP-2-7</strain>
    </source>
</reference>
<accession>A0A7Y0AIU3</accession>
<organism evidence="1 2">
    <name type="scientific">Hymenobacter polaris</name>
    <dbReference type="NCBI Taxonomy" id="2682546"/>
    <lineage>
        <taxon>Bacteria</taxon>
        <taxon>Pseudomonadati</taxon>
        <taxon>Bacteroidota</taxon>
        <taxon>Cytophagia</taxon>
        <taxon>Cytophagales</taxon>
        <taxon>Hymenobacteraceae</taxon>
        <taxon>Hymenobacter</taxon>
    </lineage>
</organism>
<evidence type="ECO:0000313" key="1">
    <source>
        <dbReference type="EMBL" id="NML68148.1"/>
    </source>
</evidence>
<evidence type="ECO:0000313" key="2">
    <source>
        <dbReference type="Proteomes" id="UP000559626"/>
    </source>
</evidence>
<protein>
    <submittedName>
        <fullName evidence="1">Uncharacterized protein</fullName>
    </submittedName>
</protein>
<comment type="caution">
    <text evidence="1">The sequence shown here is derived from an EMBL/GenBank/DDBJ whole genome shotgun (WGS) entry which is preliminary data.</text>
</comment>
<gene>
    <name evidence="1" type="ORF">HHL22_23355</name>
</gene>
<dbReference type="EMBL" id="JABBGH010000006">
    <property type="protein sequence ID" value="NML68148.1"/>
    <property type="molecule type" value="Genomic_DNA"/>
</dbReference>
<sequence>MVQATNALLFRSLLFSRPFNMSASPSSDSAIPSMEEYVKSLSDKDLQDYYELMTTSSNRAGTTVWAKKSAKNVALACKNELGTRGILGPHSAH</sequence>
<name>A0A7Y0AIU3_9BACT</name>
<dbReference type="AlphaFoldDB" id="A0A7Y0AIU3"/>